<gene>
    <name evidence="3" type="ORF">DO021_15750</name>
    <name evidence="2" type="ORF">EYB58_02040</name>
</gene>
<dbReference type="PANTHER" id="PTHR33490:SF7">
    <property type="entry name" value="BLR2979 PROTEIN"/>
    <property type="match status" value="1"/>
</dbReference>
<dbReference type="EMBL" id="CP036313">
    <property type="protein sequence ID" value="QBH11812.1"/>
    <property type="molecule type" value="Genomic_DNA"/>
</dbReference>
<dbReference type="SMART" id="SM00460">
    <property type="entry name" value="TGc"/>
    <property type="match status" value="1"/>
</dbReference>
<evidence type="ECO:0000313" key="2">
    <source>
        <dbReference type="EMBL" id="QBH11812.1"/>
    </source>
</evidence>
<evidence type="ECO:0000259" key="1">
    <source>
        <dbReference type="SMART" id="SM00460"/>
    </source>
</evidence>
<accession>A0A328FCA2</accession>
<name>A0A328FCA2_9BACT</name>
<dbReference type="InterPro" id="IPR002931">
    <property type="entry name" value="Transglutaminase-like"/>
</dbReference>
<dbReference type="SUPFAM" id="SSF54001">
    <property type="entry name" value="Cysteine proteinases"/>
    <property type="match status" value="1"/>
</dbReference>
<protein>
    <submittedName>
        <fullName evidence="3">Transglutaminase family protein</fullName>
    </submittedName>
</protein>
<dbReference type="EMBL" id="QLNI01000033">
    <property type="protein sequence ID" value="RAM01042.1"/>
    <property type="molecule type" value="Genomic_DNA"/>
</dbReference>
<dbReference type="Proteomes" id="UP000293902">
    <property type="component" value="Chromosome"/>
</dbReference>
<dbReference type="Pfam" id="PF08379">
    <property type="entry name" value="Bact_transglu_N"/>
    <property type="match status" value="1"/>
</dbReference>
<keyword evidence="5" id="KW-1185">Reference proteome</keyword>
<dbReference type="AlphaFoldDB" id="A0A328FCA2"/>
<organism evidence="3 4">
    <name type="scientific">Desulfobacter hydrogenophilus</name>
    <dbReference type="NCBI Taxonomy" id="2291"/>
    <lineage>
        <taxon>Bacteria</taxon>
        <taxon>Pseudomonadati</taxon>
        <taxon>Thermodesulfobacteriota</taxon>
        <taxon>Desulfobacteria</taxon>
        <taxon>Desulfobacterales</taxon>
        <taxon>Desulfobacteraceae</taxon>
        <taxon>Desulfobacter</taxon>
    </lineage>
</organism>
<dbReference type="RefSeq" id="WP_111958401.1">
    <property type="nucleotide sequence ID" value="NZ_CP036313.1"/>
</dbReference>
<sequence>MKYKISHRTHYQYESPASLSHSELVLIPRNSEYQTCTYSRVYLKPEPSARSMRQDYFGNTVVNICLESPHSELDILADAEVVLHPAAPLVPDQTQPWEQVKDTMMRYETSKDLEAFEFIFPSPMIQPDKAVAQWAAEIFAPGTPVLRAVLDLTHRIFTEFAYDPNATSTSTPLSEAFGMKRGVCQDFAHVGIACLRAMGLAARYVSGYLNTQPPPGKSKLVGADASHAWFSIYIPGIGWVDMDPTNDVMPIDQHITLAWGRDYGDVTPVRGTVLGGGNHRLQVAVDVMQQS</sequence>
<reference evidence="2 5" key="2">
    <citation type="submission" date="2019-02" db="EMBL/GenBank/DDBJ databases">
        <title>Complete genome sequence of Desulfobacter hydrogenophilus AcRS1.</title>
        <authorList>
            <person name="Marietou A."/>
            <person name="Lund M.B."/>
            <person name="Marshall I.P.G."/>
            <person name="Schreiber L."/>
            <person name="Jorgensen B."/>
        </authorList>
    </citation>
    <scope>NUCLEOTIDE SEQUENCE [LARGE SCALE GENOMIC DNA]</scope>
    <source>
        <strain evidence="2 5">AcRS1</strain>
    </source>
</reference>
<dbReference type="Pfam" id="PF01841">
    <property type="entry name" value="Transglut_core"/>
    <property type="match status" value="1"/>
</dbReference>
<dbReference type="Gene3D" id="3.10.620.30">
    <property type="match status" value="1"/>
</dbReference>
<dbReference type="PANTHER" id="PTHR33490">
    <property type="entry name" value="BLR5614 PROTEIN-RELATED"/>
    <property type="match status" value="1"/>
</dbReference>
<feature type="domain" description="Transglutaminase-like" evidence="1">
    <location>
        <begin position="176"/>
        <end position="246"/>
    </location>
</feature>
<dbReference type="InterPro" id="IPR038765">
    <property type="entry name" value="Papain-like_cys_pep_sf"/>
</dbReference>
<dbReference type="OrthoDB" id="9804872at2"/>
<evidence type="ECO:0000313" key="3">
    <source>
        <dbReference type="EMBL" id="RAM01042.1"/>
    </source>
</evidence>
<proteinExistence type="predicted"/>
<dbReference type="InterPro" id="IPR013589">
    <property type="entry name" value="Bac_transglu_N"/>
</dbReference>
<dbReference type="Proteomes" id="UP000248798">
    <property type="component" value="Unassembled WGS sequence"/>
</dbReference>
<evidence type="ECO:0000313" key="5">
    <source>
        <dbReference type="Proteomes" id="UP000293902"/>
    </source>
</evidence>
<reference evidence="3 4" key="1">
    <citation type="submission" date="2018-06" db="EMBL/GenBank/DDBJ databases">
        <title>Complete Genome Sequence of Desulfobacter hydrogenophilus (DSM3380).</title>
        <authorList>
            <person name="Marietou A."/>
            <person name="Schreiber L."/>
            <person name="Marshall I."/>
            <person name="Jorgensen B."/>
        </authorList>
    </citation>
    <scope>NUCLEOTIDE SEQUENCE [LARGE SCALE GENOMIC DNA]</scope>
    <source>
        <strain evidence="3 4">DSM 3380</strain>
    </source>
</reference>
<evidence type="ECO:0000313" key="4">
    <source>
        <dbReference type="Proteomes" id="UP000248798"/>
    </source>
</evidence>